<gene>
    <name evidence="3" type="ORF">N0V91_000177</name>
</gene>
<evidence type="ECO:0000313" key="3">
    <source>
        <dbReference type="EMBL" id="KAJ4413203.1"/>
    </source>
</evidence>
<dbReference type="OrthoDB" id="2342176at2759"/>
<evidence type="ECO:0008006" key="5">
    <source>
        <dbReference type="Google" id="ProtNLM"/>
    </source>
</evidence>
<feature type="compositionally biased region" description="Low complexity" evidence="1">
    <location>
        <begin position="334"/>
        <end position="348"/>
    </location>
</feature>
<organism evidence="3 4">
    <name type="scientific">Didymella pomorum</name>
    <dbReference type="NCBI Taxonomy" id="749634"/>
    <lineage>
        <taxon>Eukaryota</taxon>
        <taxon>Fungi</taxon>
        <taxon>Dikarya</taxon>
        <taxon>Ascomycota</taxon>
        <taxon>Pezizomycotina</taxon>
        <taxon>Dothideomycetes</taxon>
        <taxon>Pleosporomycetidae</taxon>
        <taxon>Pleosporales</taxon>
        <taxon>Pleosporineae</taxon>
        <taxon>Didymellaceae</taxon>
        <taxon>Didymella</taxon>
    </lineage>
</organism>
<keyword evidence="2" id="KW-0732">Signal</keyword>
<feature type="region of interest" description="Disordered" evidence="1">
    <location>
        <begin position="334"/>
        <end position="367"/>
    </location>
</feature>
<feature type="region of interest" description="Disordered" evidence="1">
    <location>
        <begin position="193"/>
        <end position="252"/>
    </location>
</feature>
<reference evidence="3" key="1">
    <citation type="submission" date="2022-10" db="EMBL/GenBank/DDBJ databases">
        <title>Tapping the CABI collections for fungal endophytes: first genome assemblies for Collariella, Neodidymelliopsis, Ascochyta clinopodiicola, Didymella pomorum, Didymosphaeria variabile, Neocosmospora piperis and Neocucurbitaria cava.</title>
        <authorList>
            <person name="Hill R."/>
        </authorList>
    </citation>
    <scope>NUCLEOTIDE SEQUENCE</scope>
    <source>
        <strain evidence="3">IMI 355091</strain>
    </source>
</reference>
<feature type="chain" id="PRO_5040883209" description="Lytic polysaccharide monooxygenase" evidence="2">
    <location>
        <begin position="21"/>
        <end position="433"/>
    </location>
</feature>
<dbReference type="AlphaFoldDB" id="A0A9W9DD09"/>
<evidence type="ECO:0000256" key="1">
    <source>
        <dbReference type="SAM" id="MobiDB-lite"/>
    </source>
</evidence>
<dbReference type="EMBL" id="JAPEVA010000001">
    <property type="protein sequence ID" value="KAJ4413203.1"/>
    <property type="molecule type" value="Genomic_DNA"/>
</dbReference>
<feature type="compositionally biased region" description="Low complexity" evidence="1">
    <location>
        <begin position="219"/>
        <end position="252"/>
    </location>
</feature>
<feature type="signal peptide" evidence="2">
    <location>
        <begin position="1"/>
        <end position="20"/>
    </location>
</feature>
<protein>
    <recommendedName>
        <fullName evidence="5">Lytic polysaccharide monooxygenase</fullName>
    </recommendedName>
</protein>
<name>A0A9W9DD09_9PLEO</name>
<dbReference type="PANTHER" id="PTHR36182">
    <property type="entry name" value="PROTEIN, PUTATIVE (AFU_ORTHOLOGUE AFUA_6G10930)-RELATED"/>
    <property type="match status" value="1"/>
</dbReference>
<dbReference type="Proteomes" id="UP001140510">
    <property type="component" value="Unassembled WGS sequence"/>
</dbReference>
<dbReference type="Gene3D" id="2.70.50.70">
    <property type="match status" value="1"/>
</dbReference>
<accession>A0A9W9DD09</accession>
<comment type="caution">
    <text evidence="3">The sequence shown here is derived from an EMBL/GenBank/DDBJ whole genome shotgun (WGS) entry which is preliminary data.</text>
</comment>
<dbReference type="PANTHER" id="PTHR36182:SF2">
    <property type="entry name" value="LYTIC POLYSACCHARIDE MONOOXYGENASE"/>
    <property type="match status" value="1"/>
</dbReference>
<proteinExistence type="predicted"/>
<keyword evidence="4" id="KW-1185">Reference proteome</keyword>
<evidence type="ECO:0000313" key="4">
    <source>
        <dbReference type="Proteomes" id="UP001140510"/>
    </source>
</evidence>
<sequence length="433" mass="42064">MSIRSAILATASLCAYVADAHMIMAKPVPFSVDKVDNGPITEAQWPCKFNLGYTVSTMNEMKAGEEQSISFKGSAVHGGGSCQLSVTTDTEPTPNSKFKVIESIEGGCPGVEGPLDFKFTLPDSIPNGKATFAWTWFAKLSGGPEMYMNCAPITVSGGASDTSKFDALPDMFVANLPNVRECKTATSKATKFPNPGQVVISGNDGSDAVAPTGSDCGEASGDSPAPSGGAGGAPASSAAGGQASAAPSSAAGNDGMYTPPAGAGATSAAATSAAATSAAAAPTGAASAPAVSKPAATSAAATGGAGGVFAPGASSAAAGASTKTTLVTVTGTPSAPAVSAPAATTPAAGTGGSGAAPTTAPAAGGSGSTTCSENGAIVCNGTTQFGICNNGSVVWQAVAAGTTCNNGTISKRAYNGRVVRRNRRSLVGHVHKH</sequence>
<evidence type="ECO:0000256" key="2">
    <source>
        <dbReference type="SAM" id="SignalP"/>
    </source>
</evidence>